<sequence length="195" mass="23106">MKEVRAGLGACMVLLLMRLMLKLPHPVAGVPCLFDYIEAALLFRFRCVSSWRRVFPVSYQCFASFFPPFVLCLSLFFSFPFDSVDRIPSLKKDFNYFIRAPMRAFLCFCRCPRERTQREGCEVTSLPIRFACFILQCSSGWWNCRLVNGESLYLPFLSSLFITEGRVHYYCHHPLLLLRFVVKRRGHSRCRWWRR</sequence>
<feature type="signal peptide" evidence="1">
    <location>
        <begin position="1"/>
        <end position="29"/>
    </location>
</feature>
<evidence type="ECO:0000256" key="1">
    <source>
        <dbReference type="SAM" id="SignalP"/>
    </source>
</evidence>
<gene>
    <name evidence="2" type="ORF">TCIL3000_3_1540</name>
</gene>
<keyword evidence="1" id="KW-0732">Signal</keyword>
<reference evidence="2" key="1">
    <citation type="journal article" date="2012" name="Proc. Natl. Acad. Sci. U.S.A.">
        <title>Antigenic diversity is generated by distinct evolutionary mechanisms in African trypanosome species.</title>
        <authorList>
            <person name="Jackson A.P."/>
            <person name="Berry A."/>
            <person name="Aslett M."/>
            <person name="Allison H.C."/>
            <person name="Burton P."/>
            <person name="Vavrova-Anderson J."/>
            <person name="Brown R."/>
            <person name="Browne H."/>
            <person name="Corton N."/>
            <person name="Hauser H."/>
            <person name="Gamble J."/>
            <person name="Gilderthorp R."/>
            <person name="Marcello L."/>
            <person name="McQuillan J."/>
            <person name="Otto T.D."/>
            <person name="Quail M.A."/>
            <person name="Sanders M.J."/>
            <person name="van Tonder A."/>
            <person name="Ginger M.L."/>
            <person name="Field M.C."/>
            <person name="Barry J.D."/>
            <person name="Hertz-Fowler C."/>
            <person name="Berriman M."/>
        </authorList>
    </citation>
    <scope>NUCLEOTIDE SEQUENCE</scope>
    <source>
        <strain evidence="2">IL3000</strain>
    </source>
</reference>
<name>G0UK22_TRYCI</name>
<protein>
    <submittedName>
        <fullName evidence="2">Uncharacterized protein TCIL3000_3_1540</fullName>
    </submittedName>
</protein>
<feature type="chain" id="PRO_5003410031" evidence="1">
    <location>
        <begin position="30"/>
        <end position="195"/>
    </location>
</feature>
<dbReference type="AlphaFoldDB" id="G0UK22"/>
<accession>G0UK22</accession>
<dbReference type="VEuPathDB" id="TriTrypDB:TcIL3000_3_1540"/>
<dbReference type="EMBL" id="HE575316">
    <property type="protein sequence ID" value="CCC89727.1"/>
    <property type="molecule type" value="Genomic_DNA"/>
</dbReference>
<organism evidence="2">
    <name type="scientific">Trypanosoma congolense (strain IL3000)</name>
    <dbReference type="NCBI Taxonomy" id="1068625"/>
    <lineage>
        <taxon>Eukaryota</taxon>
        <taxon>Discoba</taxon>
        <taxon>Euglenozoa</taxon>
        <taxon>Kinetoplastea</taxon>
        <taxon>Metakinetoplastina</taxon>
        <taxon>Trypanosomatida</taxon>
        <taxon>Trypanosomatidae</taxon>
        <taxon>Trypanosoma</taxon>
        <taxon>Nannomonas</taxon>
    </lineage>
</organism>
<proteinExistence type="predicted"/>
<evidence type="ECO:0000313" key="2">
    <source>
        <dbReference type="EMBL" id="CCC89727.1"/>
    </source>
</evidence>